<gene>
    <name evidence="1" type="ORF">M9Y10_010623</name>
</gene>
<evidence type="ECO:0000313" key="2">
    <source>
        <dbReference type="Proteomes" id="UP001470230"/>
    </source>
</evidence>
<dbReference type="Proteomes" id="UP001470230">
    <property type="component" value="Unassembled WGS sequence"/>
</dbReference>
<comment type="caution">
    <text evidence="1">The sequence shown here is derived from an EMBL/GenBank/DDBJ whole genome shotgun (WGS) entry which is preliminary data.</text>
</comment>
<keyword evidence="2" id="KW-1185">Reference proteome</keyword>
<organism evidence="1 2">
    <name type="scientific">Tritrichomonas musculus</name>
    <dbReference type="NCBI Taxonomy" id="1915356"/>
    <lineage>
        <taxon>Eukaryota</taxon>
        <taxon>Metamonada</taxon>
        <taxon>Parabasalia</taxon>
        <taxon>Tritrichomonadida</taxon>
        <taxon>Tritrichomonadidae</taxon>
        <taxon>Tritrichomonas</taxon>
    </lineage>
</organism>
<accession>A0ABR2IM78</accession>
<evidence type="ECO:0000313" key="1">
    <source>
        <dbReference type="EMBL" id="KAK8865091.1"/>
    </source>
</evidence>
<sequence>MPIKSSLKKLIEKCRSNDPEERPNFGEIIEWLTNKIKTEDCFIDGVDTNKIKDYIEEINEYFVDQKLHDTKPILSRPRMRNKANILFFIDPTKCNKDILQSIFTKVEDIAFAFKVCSRSTQMQDNLLYAI</sequence>
<proteinExistence type="predicted"/>
<protein>
    <submittedName>
        <fullName evidence="1">Uncharacterized protein</fullName>
    </submittedName>
</protein>
<name>A0ABR2IM78_9EUKA</name>
<reference evidence="1 2" key="1">
    <citation type="submission" date="2024-04" db="EMBL/GenBank/DDBJ databases">
        <title>Tritrichomonas musculus Genome.</title>
        <authorList>
            <person name="Alves-Ferreira E."/>
            <person name="Grigg M."/>
            <person name="Lorenzi H."/>
            <person name="Galac M."/>
        </authorList>
    </citation>
    <scope>NUCLEOTIDE SEQUENCE [LARGE SCALE GENOMIC DNA]</scope>
    <source>
        <strain evidence="1 2">EAF2021</strain>
    </source>
</reference>
<dbReference type="EMBL" id="JAPFFF010000016">
    <property type="protein sequence ID" value="KAK8865091.1"/>
    <property type="molecule type" value="Genomic_DNA"/>
</dbReference>